<dbReference type="PANTHER" id="PTHR45527">
    <property type="entry name" value="NONRIBOSOMAL PEPTIDE SYNTHETASE"/>
    <property type="match status" value="1"/>
</dbReference>
<dbReference type="SUPFAM" id="SSF56801">
    <property type="entry name" value="Acetyl-CoA synthetase-like"/>
    <property type="match status" value="1"/>
</dbReference>
<proteinExistence type="predicted"/>
<dbReference type="Proteomes" id="UP000677228">
    <property type="component" value="Unassembled WGS sequence"/>
</dbReference>
<dbReference type="GO" id="GO:0044550">
    <property type="term" value="P:secondary metabolite biosynthetic process"/>
    <property type="evidence" value="ECO:0007669"/>
    <property type="project" value="TreeGrafter"/>
</dbReference>
<gene>
    <name evidence="1" type="ORF">OVA965_LOCUS11741</name>
    <name evidence="2" type="ORF">TMI583_LOCUS11745</name>
</gene>
<dbReference type="InterPro" id="IPR045851">
    <property type="entry name" value="AMP-bd_C_sf"/>
</dbReference>
<organism evidence="1 3">
    <name type="scientific">Didymodactylos carnosus</name>
    <dbReference type="NCBI Taxonomy" id="1234261"/>
    <lineage>
        <taxon>Eukaryota</taxon>
        <taxon>Metazoa</taxon>
        <taxon>Spiralia</taxon>
        <taxon>Gnathifera</taxon>
        <taxon>Rotifera</taxon>
        <taxon>Eurotatoria</taxon>
        <taxon>Bdelloidea</taxon>
        <taxon>Philodinida</taxon>
        <taxon>Philodinidae</taxon>
        <taxon>Didymodactylos</taxon>
    </lineage>
</organism>
<evidence type="ECO:0000313" key="3">
    <source>
        <dbReference type="Proteomes" id="UP000677228"/>
    </source>
</evidence>
<dbReference type="PANTHER" id="PTHR45527:SF1">
    <property type="entry name" value="FATTY ACID SYNTHASE"/>
    <property type="match status" value="1"/>
</dbReference>
<evidence type="ECO:0000313" key="2">
    <source>
        <dbReference type="EMBL" id="CAF3717908.1"/>
    </source>
</evidence>
<dbReference type="AlphaFoldDB" id="A0A8S2DI05"/>
<comment type="caution">
    <text evidence="1">The sequence shown here is derived from an EMBL/GenBank/DDBJ whole genome shotgun (WGS) entry which is preliminary data.</text>
</comment>
<sequence>MVQAMKDWDTLPIGKNDGVFKCYRGDAVLTGRTKVSLPNVSTTSHLYVRTGDLCRYNKDGDIVYVGRQDFRVKIYGQLLEPEVVEQIVMEASDLVNGCVVQKEEVKDSNDEYLSCHLLVTSAVDYRDLVHQVEVYCRQYLPSFMVPVAWQVHSKFPLTPSGKIARKELDSAPRACT</sequence>
<dbReference type="GO" id="GO:0005737">
    <property type="term" value="C:cytoplasm"/>
    <property type="evidence" value="ECO:0007669"/>
    <property type="project" value="TreeGrafter"/>
</dbReference>
<dbReference type="GO" id="GO:0031177">
    <property type="term" value="F:phosphopantetheine binding"/>
    <property type="evidence" value="ECO:0007669"/>
    <property type="project" value="TreeGrafter"/>
</dbReference>
<reference evidence="1" key="1">
    <citation type="submission" date="2021-02" db="EMBL/GenBank/DDBJ databases">
        <authorList>
            <person name="Nowell W R."/>
        </authorList>
    </citation>
    <scope>NUCLEOTIDE SEQUENCE</scope>
</reference>
<dbReference type="Proteomes" id="UP000682733">
    <property type="component" value="Unassembled WGS sequence"/>
</dbReference>
<accession>A0A8S2DI05</accession>
<dbReference type="Gene3D" id="2.30.38.10">
    <property type="entry name" value="Luciferase, Domain 3"/>
    <property type="match status" value="1"/>
</dbReference>
<evidence type="ECO:0000313" key="1">
    <source>
        <dbReference type="EMBL" id="CAF0943091.1"/>
    </source>
</evidence>
<dbReference type="EMBL" id="CAJOBA010004605">
    <property type="protein sequence ID" value="CAF3717908.1"/>
    <property type="molecule type" value="Genomic_DNA"/>
</dbReference>
<name>A0A8S2DI05_9BILA</name>
<protein>
    <submittedName>
        <fullName evidence="1">Uncharacterized protein</fullName>
    </submittedName>
</protein>
<dbReference type="GO" id="GO:0043041">
    <property type="term" value="P:amino acid activation for nonribosomal peptide biosynthetic process"/>
    <property type="evidence" value="ECO:0007669"/>
    <property type="project" value="TreeGrafter"/>
</dbReference>
<dbReference type="Gene3D" id="3.30.300.30">
    <property type="match status" value="1"/>
</dbReference>
<dbReference type="EMBL" id="CAJNOK010004600">
    <property type="protein sequence ID" value="CAF0943091.1"/>
    <property type="molecule type" value="Genomic_DNA"/>
</dbReference>